<keyword evidence="3" id="KW-1185">Reference proteome</keyword>
<gene>
    <name evidence="2" type="ORF">JCM19239_5811</name>
</gene>
<keyword evidence="1" id="KW-0472">Membrane</keyword>
<dbReference type="Proteomes" id="UP000029223">
    <property type="component" value="Unassembled WGS sequence"/>
</dbReference>
<accession>A0ABQ0J880</accession>
<reference evidence="3" key="2">
    <citation type="submission" date="2014-09" db="EMBL/GenBank/DDBJ databases">
        <authorList>
            <consortium name="NBRP consortium"/>
            <person name="Sawabe T."/>
            <person name="Meirelles P."/>
            <person name="Nakanishi M."/>
            <person name="Sayaka M."/>
            <person name="Hattori M."/>
            <person name="Ohkuma M."/>
        </authorList>
    </citation>
    <scope>NUCLEOTIDE SEQUENCE [LARGE SCALE GENOMIC DNA]</scope>
    <source>
        <strain evidence="3">JCM 19239</strain>
    </source>
</reference>
<evidence type="ECO:0000313" key="3">
    <source>
        <dbReference type="Proteomes" id="UP000029223"/>
    </source>
</evidence>
<proteinExistence type="predicted"/>
<reference evidence="3" key="1">
    <citation type="submission" date="2014-09" db="EMBL/GenBank/DDBJ databases">
        <title>Vibrio variabilis JCM 19239. (C206) whole genome shotgun sequence.</title>
        <authorList>
            <person name="Sawabe T."/>
            <person name="Meirelles P."/>
            <person name="Nakanishi M."/>
            <person name="Sayaka M."/>
            <person name="Hattori M."/>
            <person name="Ohkuma M."/>
        </authorList>
    </citation>
    <scope>NUCLEOTIDE SEQUENCE [LARGE SCALE GENOMIC DNA]</scope>
    <source>
        <strain evidence="3">JCM 19239</strain>
    </source>
</reference>
<protein>
    <submittedName>
        <fullName evidence="2">Uncharacterized protein</fullName>
    </submittedName>
</protein>
<comment type="caution">
    <text evidence="2">The sequence shown here is derived from an EMBL/GenBank/DDBJ whole genome shotgun (WGS) entry which is preliminary data.</text>
</comment>
<feature type="transmembrane region" description="Helical" evidence="1">
    <location>
        <begin position="12"/>
        <end position="33"/>
    </location>
</feature>
<sequence length="45" mass="4727">MRLTRCAASWRSPMIPFIIGAAAASGLGAGWWAQPRPLKAAKATS</sequence>
<keyword evidence="1" id="KW-1133">Transmembrane helix</keyword>
<evidence type="ECO:0000256" key="1">
    <source>
        <dbReference type="SAM" id="Phobius"/>
    </source>
</evidence>
<name>A0ABQ0J880_9VIBR</name>
<dbReference type="EMBL" id="BBMS01000007">
    <property type="protein sequence ID" value="GAL24984.1"/>
    <property type="molecule type" value="Genomic_DNA"/>
</dbReference>
<keyword evidence="1" id="KW-0812">Transmembrane</keyword>
<evidence type="ECO:0000313" key="2">
    <source>
        <dbReference type="EMBL" id="GAL24984.1"/>
    </source>
</evidence>
<organism evidence="2 3">
    <name type="scientific">Vibrio variabilis</name>
    <dbReference type="NCBI Taxonomy" id="990271"/>
    <lineage>
        <taxon>Bacteria</taxon>
        <taxon>Pseudomonadati</taxon>
        <taxon>Pseudomonadota</taxon>
        <taxon>Gammaproteobacteria</taxon>
        <taxon>Vibrionales</taxon>
        <taxon>Vibrionaceae</taxon>
        <taxon>Vibrio</taxon>
    </lineage>
</organism>